<feature type="region of interest" description="Disordered" evidence="1">
    <location>
        <begin position="333"/>
        <end position="419"/>
    </location>
</feature>
<keyword evidence="3" id="KW-1185">Reference proteome</keyword>
<dbReference type="Proteomes" id="UP000662931">
    <property type="component" value="Chromosome 1"/>
</dbReference>
<name>A0A875RW54_EENNA</name>
<dbReference type="EMBL" id="CP064812">
    <property type="protein sequence ID" value="QPG73381.1"/>
    <property type="molecule type" value="Genomic_DNA"/>
</dbReference>
<sequence>MPISSNPFSVVSVPKPSKFFNRSVSFDDYQPEIIEPAEFLNIHPPPYSSSGPNAHNGDRCLSENHPHLKSILKRTSVQPVRTSAQKLYEIPGTGISKSLLDMTDQEILLLDSQFSKRHVDVEKNYRFDSDPRLSPVGNPFAAKKVSNSAFNFLNMTDYPTKPIIKKNSICLNFRHSKYTQEINSNKFYLILISKYKSSLSAIDFYLENYSKDGDNLVICASISNAFQESLVEQCILQLVDLILDKFVRFNKNLAVKVNFEFFRNINYMGETLNLYQPSLIIVGSKSPGNKYTSITTTTKSFVPLVYVGTNYSESLTARNVSFRKPRFYRSASPAATDINTPSSPDLRSPRNLSPIKPSHNESDQGEYDSSSDSEISSLESVEQGGAEESKQRQNLEDEKNVNFENSSPKLSEESSERKSKPPAFLFLNAVPHLNHLSRAERELQPRPPIISGQKSSSAPLLGVSDLMRIKSNPATIVTTTTPSVTTSSTHKAIPKLIRTSTVPAVITPELLEKHAMFERYNRRMSSMKVNPYHGSDYNKSEFDFSESLSPSRSDSGDNRINSSDKKKNPLLGLPRSRSKINLSELDTLSPNSSSSSSASTVSERRSSSPVGFLRKFWKHK</sequence>
<dbReference type="KEGG" id="bnn:FOA43_000691"/>
<feature type="compositionally biased region" description="Low complexity" evidence="1">
    <location>
        <begin position="583"/>
        <end position="601"/>
    </location>
</feature>
<feature type="compositionally biased region" description="Basic and acidic residues" evidence="1">
    <location>
        <begin position="554"/>
        <end position="567"/>
    </location>
</feature>
<evidence type="ECO:0000313" key="2">
    <source>
        <dbReference type="EMBL" id="QPG73381.1"/>
    </source>
</evidence>
<dbReference type="GeneID" id="62194092"/>
<dbReference type="OrthoDB" id="4068467at2759"/>
<gene>
    <name evidence="2" type="ORF">FOA43_000691</name>
</gene>
<evidence type="ECO:0000313" key="3">
    <source>
        <dbReference type="Proteomes" id="UP000662931"/>
    </source>
</evidence>
<reference evidence="2" key="1">
    <citation type="submission" date="2020-10" db="EMBL/GenBank/DDBJ databases">
        <authorList>
            <person name="Roach M.J.R."/>
        </authorList>
    </citation>
    <scope>NUCLEOTIDE SEQUENCE</scope>
    <source>
        <strain evidence="2">CBS 1945</strain>
    </source>
</reference>
<organism evidence="2 3">
    <name type="scientific">Eeniella nana</name>
    <name type="common">Yeast</name>
    <name type="synonym">Brettanomyces nanus</name>
    <dbReference type="NCBI Taxonomy" id="13502"/>
    <lineage>
        <taxon>Eukaryota</taxon>
        <taxon>Fungi</taxon>
        <taxon>Dikarya</taxon>
        <taxon>Ascomycota</taxon>
        <taxon>Saccharomycotina</taxon>
        <taxon>Pichiomycetes</taxon>
        <taxon>Pichiales</taxon>
        <taxon>Pichiaceae</taxon>
        <taxon>Brettanomyces</taxon>
    </lineage>
</organism>
<accession>A0A875RW54</accession>
<evidence type="ECO:0000256" key="1">
    <source>
        <dbReference type="SAM" id="MobiDB-lite"/>
    </source>
</evidence>
<feature type="compositionally biased region" description="Basic and acidic residues" evidence="1">
    <location>
        <begin position="410"/>
        <end position="419"/>
    </location>
</feature>
<feature type="compositionally biased region" description="Basic and acidic residues" evidence="1">
    <location>
        <begin position="387"/>
        <end position="401"/>
    </location>
</feature>
<dbReference type="RefSeq" id="XP_038776946.1">
    <property type="nucleotide sequence ID" value="XM_038921018.1"/>
</dbReference>
<protein>
    <submittedName>
        <fullName evidence="2">Uncharacterized protein</fullName>
    </submittedName>
</protein>
<feature type="region of interest" description="Disordered" evidence="1">
    <location>
        <begin position="543"/>
        <end position="620"/>
    </location>
</feature>
<dbReference type="AlphaFoldDB" id="A0A875RW54"/>
<proteinExistence type="predicted"/>